<dbReference type="Proteomes" id="UP000017820">
    <property type="component" value="Unassembled WGS sequence"/>
</dbReference>
<evidence type="ECO:0000256" key="5">
    <source>
        <dbReference type="ARBA" id="ARBA00022692"/>
    </source>
</evidence>
<dbReference type="SUPFAM" id="SSF52540">
    <property type="entry name" value="P-loop containing nucleoside triphosphate hydrolases"/>
    <property type="match status" value="1"/>
</dbReference>
<dbReference type="SUPFAM" id="SSF90123">
    <property type="entry name" value="ABC transporter transmembrane region"/>
    <property type="match status" value="1"/>
</dbReference>
<dbReference type="GO" id="GO:0030253">
    <property type="term" value="P:protein secretion by the type I secretion system"/>
    <property type="evidence" value="ECO:0007669"/>
    <property type="project" value="InterPro"/>
</dbReference>
<keyword evidence="4" id="KW-1003">Cell membrane</keyword>
<keyword evidence="3" id="KW-0813">Transport</keyword>
<feature type="domain" description="ABC transporter" evidence="12">
    <location>
        <begin position="513"/>
        <end position="752"/>
    </location>
</feature>
<feature type="transmembrane region" description="Helical" evidence="11">
    <location>
        <begin position="343"/>
        <end position="360"/>
    </location>
</feature>
<accession>V4HRZ9</accession>
<dbReference type="InterPro" id="IPR010132">
    <property type="entry name" value="ATPase_T1SS_HlyB"/>
</dbReference>
<dbReference type="GO" id="GO:0016887">
    <property type="term" value="F:ATP hydrolysis activity"/>
    <property type="evidence" value="ECO:0007669"/>
    <property type="project" value="InterPro"/>
</dbReference>
<dbReference type="GO" id="GO:0005886">
    <property type="term" value="C:plasma membrane"/>
    <property type="evidence" value="ECO:0007669"/>
    <property type="project" value="UniProtKB-SubCell"/>
</dbReference>
<feature type="domain" description="ABC transmembrane type-1" evidence="13">
    <location>
        <begin position="205"/>
        <end position="484"/>
    </location>
</feature>
<dbReference type="GO" id="GO:0006508">
    <property type="term" value="P:proteolysis"/>
    <property type="evidence" value="ECO:0007669"/>
    <property type="project" value="InterPro"/>
</dbReference>
<dbReference type="GO" id="GO:0030256">
    <property type="term" value="C:type I protein secretion system complex"/>
    <property type="evidence" value="ECO:0007669"/>
    <property type="project" value="InterPro"/>
</dbReference>
<dbReference type="EMBL" id="AUSV01000049">
    <property type="protein sequence ID" value="ESP92548.1"/>
    <property type="molecule type" value="Genomic_DNA"/>
</dbReference>
<dbReference type="PANTHER" id="PTHR43394">
    <property type="entry name" value="ATP-DEPENDENT PERMEASE MDL1, MITOCHONDRIAL"/>
    <property type="match status" value="1"/>
</dbReference>
<protein>
    <submittedName>
        <fullName evidence="15">Type I secretion system ABC transporter, HlyB family</fullName>
    </submittedName>
</protein>
<reference evidence="15 16" key="1">
    <citation type="submission" date="2013-07" db="EMBL/GenBank/DDBJ databases">
        <title>Draft genome sequence of Pseudoalteromonas luteoviolacea 2ta16.</title>
        <authorList>
            <person name="Allen E.E."/>
            <person name="Azam F."/>
            <person name="Podell S."/>
        </authorList>
    </citation>
    <scope>NUCLEOTIDE SEQUENCE [LARGE SCALE GENOMIC DNA]</scope>
    <source>
        <strain evidence="15 16">2ta16</strain>
    </source>
</reference>
<dbReference type="Pfam" id="PF00664">
    <property type="entry name" value="ABC_membrane"/>
    <property type="match status" value="1"/>
</dbReference>
<evidence type="ECO:0000256" key="1">
    <source>
        <dbReference type="ARBA" id="ARBA00004651"/>
    </source>
</evidence>
<dbReference type="PROSITE" id="PS50893">
    <property type="entry name" value="ABC_TRANSPORTER_2"/>
    <property type="match status" value="1"/>
</dbReference>
<dbReference type="InterPro" id="IPR003439">
    <property type="entry name" value="ABC_transporter-like_ATP-bd"/>
</dbReference>
<keyword evidence="8" id="KW-0067">ATP-binding</keyword>
<comment type="similarity">
    <text evidence="2">Belongs to the ABC transporter superfamily. Protein-1 exporter (TC 3.A.1.109) family.</text>
</comment>
<sequence>MTLNQLILLDNALSLMGDVFFCLLLPKKYSLQIYFFCIKSHGEVVKNNEQDIFLSGLQCIAVIGKFHRINVNIEDLYAQYNHQKITELALTETQLLRAAKSTGFKAKFISIDLDNINEHSLPAIAKKADGRYAIVAKINDKGVLIHDLSKGNAPEVMSFADFNKFFINDFLFLSPREQVISEKAKFGIKWFIPAIKKYKKLFIEVLVASFFIQLFGLASPIFFQVAIDKVMVHNGLTTLNVLAIGFFCVIFFEVLLCAMRAFLFSHTTNRIDVGLGSEIYQHMLKLPLAYFKSRRVGDTVARIKELDSIREFMTGTSLTLILDLFFTFVFFAVMFYYSSDLTWIVVASLPFYFFIAYLLGPSIRATLEKKFRHSAENHSYLVESVHGVETIKSMAVESAMSNKWDEKLAQYTSVSFKAFQLNNLYSQSSNFITKTVGLLILYFGSLAVTEGTLTIGQFIAFNILAQRIAAPIMRFANVWQDFQQAKISIERLGDVLNTPTESGTNSKLELPKLRGEVIFEHTSFSYSPERANVLNDINLKVSAGEVIGLVGRSGSGKSSLTKLVQRLYLPNSGRIYIDGVDINLINPAWLRPRVGVVLQENFLFSGTIRENIALSDPSASIERVIEAAQLAGAEEFILKLPEAYDTQVGEQGSALSGGQRQRLAIARALLSDPAILIFDEATSALDYESERIIQQNMQKIAKGRTVFIVAHRLSAVRDADRILVLDNGRVVEQGDHKHLLKLEGIYAHLASLQDNKVAQSKAPKRAIV</sequence>
<dbReference type="Pfam" id="PF03412">
    <property type="entry name" value="Peptidase_C39"/>
    <property type="match status" value="1"/>
</dbReference>
<dbReference type="Gene3D" id="3.40.50.300">
    <property type="entry name" value="P-loop containing nucleotide triphosphate hydrolases"/>
    <property type="match status" value="1"/>
</dbReference>
<organism evidence="15 16">
    <name type="scientific">Pseudoalteromonas luteoviolacea (strain 2ta16)</name>
    <dbReference type="NCBI Taxonomy" id="1353533"/>
    <lineage>
        <taxon>Bacteria</taxon>
        <taxon>Pseudomonadati</taxon>
        <taxon>Pseudomonadota</taxon>
        <taxon>Gammaproteobacteria</taxon>
        <taxon>Alteromonadales</taxon>
        <taxon>Pseudoalteromonadaceae</taxon>
        <taxon>Pseudoalteromonas</taxon>
    </lineage>
</organism>
<dbReference type="InterPro" id="IPR036640">
    <property type="entry name" value="ABC1_TM_sf"/>
</dbReference>
<dbReference type="SMART" id="SM00382">
    <property type="entry name" value="AAA"/>
    <property type="match status" value="1"/>
</dbReference>
<evidence type="ECO:0000256" key="2">
    <source>
        <dbReference type="ARBA" id="ARBA00006025"/>
    </source>
</evidence>
<dbReference type="PANTHER" id="PTHR43394:SF1">
    <property type="entry name" value="ATP-BINDING CASSETTE SUB-FAMILY B MEMBER 10, MITOCHONDRIAL"/>
    <property type="match status" value="1"/>
</dbReference>
<evidence type="ECO:0000256" key="10">
    <source>
        <dbReference type="ARBA" id="ARBA00023136"/>
    </source>
</evidence>
<dbReference type="GO" id="GO:0015421">
    <property type="term" value="F:ABC-type oligopeptide transporter activity"/>
    <property type="evidence" value="ECO:0007669"/>
    <property type="project" value="TreeGrafter"/>
</dbReference>
<evidence type="ECO:0000256" key="7">
    <source>
        <dbReference type="ARBA" id="ARBA00022801"/>
    </source>
</evidence>
<dbReference type="AlphaFoldDB" id="V4HRZ9"/>
<evidence type="ECO:0000256" key="6">
    <source>
        <dbReference type="ARBA" id="ARBA00022741"/>
    </source>
</evidence>
<dbReference type="Pfam" id="PF00005">
    <property type="entry name" value="ABC_tran"/>
    <property type="match status" value="1"/>
</dbReference>
<keyword evidence="7" id="KW-0378">Hydrolase</keyword>
<keyword evidence="6" id="KW-0547">Nucleotide-binding</keyword>
<evidence type="ECO:0000259" key="14">
    <source>
        <dbReference type="PROSITE" id="PS50990"/>
    </source>
</evidence>
<evidence type="ECO:0000313" key="15">
    <source>
        <dbReference type="EMBL" id="ESP92548.1"/>
    </source>
</evidence>
<evidence type="ECO:0000256" key="3">
    <source>
        <dbReference type="ARBA" id="ARBA00022448"/>
    </source>
</evidence>
<dbReference type="GO" id="GO:0008233">
    <property type="term" value="F:peptidase activity"/>
    <property type="evidence" value="ECO:0007669"/>
    <property type="project" value="InterPro"/>
</dbReference>
<feature type="transmembrane region" description="Helical" evidence="11">
    <location>
        <begin position="312"/>
        <end position="337"/>
    </location>
</feature>
<keyword evidence="10 11" id="KW-0472">Membrane</keyword>
<feature type="domain" description="Peptidase C39" evidence="14">
    <location>
        <begin position="49"/>
        <end position="173"/>
    </location>
</feature>
<dbReference type="InterPro" id="IPR005074">
    <property type="entry name" value="Peptidase_C39"/>
</dbReference>
<dbReference type="NCBIfam" id="TIGR01846">
    <property type="entry name" value="type_I_sec_HlyB"/>
    <property type="match status" value="1"/>
</dbReference>
<evidence type="ECO:0000259" key="12">
    <source>
        <dbReference type="PROSITE" id="PS50893"/>
    </source>
</evidence>
<name>V4HRZ9_PSEL2</name>
<keyword evidence="9 11" id="KW-1133">Transmembrane helix</keyword>
<dbReference type="PROSITE" id="PS00211">
    <property type="entry name" value="ABC_TRANSPORTER_1"/>
    <property type="match status" value="1"/>
</dbReference>
<feature type="transmembrane region" description="Helical" evidence="11">
    <location>
        <begin position="201"/>
        <end position="227"/>
    </location>
</feature>
<dbReference type="CDD" id="cd18588">
    <property type="entry name" value="ABC_6TM_CyaB_HlyB_like"/>
    <property type="match status" value="1"/>
</dbReference>
<dbReference type="InterPro" id="IPR027417">
    <property type="entry name" value="P-loop_NTPase"/>
</dbReference>
<dbReference type="FunFam" id="3.40.50.300:FF:000221">
    <property type="entry name" value="Multidrug ABC transporter ATP-binding protein"/>
    <property type="match status" value="1"/>
</dbReference>
<dbReference type="InterPro" id="IPR017871">
    <property type="entry name" value="ABC_transporter-like_CS"/>
</dbReference>
<evidence type="ECO:0000256" key="8">
    <source>
        <dbReference type="ARBA" id="ARBA00022840"/>
    </source>
</evidence>
<proteinExistence type="inferred from homology"/>
<dbReference type="Gene3D" id="1.20.1560.10">
    <property type="entry name" value="ABC transporter type 1, transmembrane domain"/>
    <property type="match status" value="1"/>
</dbReference>
<dbReference type="InterPro" id="IPR039421">
    <property type="entry name" value="Type_1_exporter"/>
</dbReference>
<dbReference type="InterPro" id="IPR003593">
    <property type="entry name" value="AAA+_ATPase"/>
</dbReference>
<comment type="caution">
    <text evidence="15">The sequence shown here is derived from an EMBL/GenBank/DDBJ whole genome shotgun (WGS) entry which is preliminary data.</text>
</comment>
<feature type="transmembrane region" description="Helical" evidence="11">
    <location>
        <begin position="239"/>
        <end position="263"/>
    </location>
</feature>
<dbReference type="InterPro" id="IPR011527">
    <property type="entry name" value="ABC1_TM_dom"/>
</dbReference>
<dbReference type="PATRIC" id="fig|1353533.3.peg.3080"/>
<evidence type="ECO:0000256" key="9">
    <source>
        <dbReference type="ARBA" id="ARBA00022989"/>
    </source>
</evidence>
<dbReference type="Gene3D" id="3.90.70.10">
    <property type="entry name" value="Cysteine proteinases"/>
    <property type="match status" value="1"/>
</dbReference>
<evidence type="ECO:0000256" key="11">
    <source>
        <dbReference type="SAM" id="Phobius"/>
    </source>
</evidence>
<gene>
    <name evidence="15" type="ORF">PL2TA16_04141</name>
</gene>
<evidence type="ECO:0000256" key="4">
    <source>
        <dbReference type="ARBA" id="ARBA00022475"/>
    </source>
</evidence>
<dbReference type="GO" id="GO:0005524">
    <property type="term" value="F:ATP binding"/>
    <property type="evidence" value="ECO:0007669"/>
    <property type="project" value="UniProtKB-KW"/>
</dbReference>
<comment type="subcellular location">
    <subcellularLocation>
        <location evidence="1">Cell membrane</location>
        <topology evidence="1">Multi-pass membrane protein</topology>
    </subcellularLocation>
</comment>
<evidence type="ECO:0000259" key="13">
    <source>
        <dbReference type="PROSITE" id="PS50929"/>
    </source>
</evidence>
<keyword evidence="5 11" id="KW-0812">Transmembrane</keyword>
<dbReference type="PROSITE" id="PS50929">
    <property type="entry name" value="ABC_TM1F"/>
    <property type="match status" value="1"/>
</dbReference>
<dbReference type="PROSITE" id="PS50990">
    <property type="entry name" value="PEPTIDASE_C39"/>
    <property type="match status" value="1"/>
</dbReference>
<evidence type="ECO:0000313" key="16">
    <source>
        <dbReference type="Proteomes" id="UP000017820"/>
    </source>
</evidence>